<feature type="domain" description="RRM" evidence="3">
    <location>
        <begin position="11"/>
        <end position="88"/>
    </location>
</feature>
<name>A0A1E3QWD9_9ASCO</name>
<dbReference type="OrthoDB" id="407442at2759"/>
<dbReference type="AlphaFoldDB" id="A0A1E3QWD9"/>
<dbReference type="Gene3D" id="3.30.70.330">
    <property type="match status" value="1"/>
</dbReference>
<dbReference type="RefSeq" id="XP_018986645.1">
    <property type="nucleotide sequence ID" value="XM_019128379.1"/>
</dbReference>
<dbReference type="EMBL" id="KV454428">
    <property type="protein sequence ID" value="ODQ81317.1"/>
    <property type="molecule type" value="Genomic_DNA"/>
</dbReference>
<dbReference type="PROSITE" id="PS50102">
    <property type="entry name" value="RRM"/>
    <property type="match status" value="1"/>
</dbReference>
<evidence type="ECO:0000313" key="4">
    <source>
        <dbReference type="EMBL" id="ODQ81317.1"/>
    </source>
</evidence>
<feature type="region of interest" description="Disordered" evidence="2">
    <location>
        <begin position="103"/>
        <end position="127"/>
    </location>
</feature>
<dbReference type="GO" id="GO:0003723">
    <property type="term" value="F:RNA binding"/>
    <property type="evidence" value="ECO:0007669"/>
    <property type="project" value="UniProtKB-UniRule"/>
</dbReference>
<dbReference type="Pfam" id="PF00076">
    <property type="entry name" value="RRM_1"/>
    <property type="match status" value="1"/>
</dbReference>
<keyword evidence="5" id="KW-1185">Reference proteome</keyword>
<evidence type="ECO:0000256" key="2">
    <source>
        <dbReference type="SAM" id="MobiDB-lite"/>
    </source>
</evidence>
<dbReference type="InterPro" id="IPR000504">
    <property type="entry name" value="RRM_dom"/>
</dbReference>
<evidence type="ECO:0000259" key="3">
    <source>
        <dbReference type="PROSITE" id="PS50102"/>
    </source>
</evidence>
<reference evidence="5" key="1">
    <citation type="submission" date="2016-05" db="EMBL/GenBank/DDBJ databases">
        <title>Comparative genomics of biotechnologically important yeasts.</title>
        <authorList>
            <consortium name="DOE Joint Genome Institute"/>
            <person name="Riley R."/>
            <person name="Haridas S."/>
            <person name="Wolfe K.H."/>
            <person name="Lopes M.R."/>
            <person name="Hittinger C.T."/>
            <person name="Goker M."/>
            <person name="Salamov A."/>
            <person name="Wisecaver J."/>
            <person name="Long T.M."/>
            <person name="Aerts A.L."/>
            <person name="Barry K."/>
            <person name="Choi C."/>
            <person name="Clum A."/>
            <person name="Coughlan A.Y."/>
            <person name="Deshpande S."/>
            <person name="Douglass A.P."/>
            <person name="Hanson S.J."/>
            <person name="Klenk H.-P."/>
            <person name="Labutti K."/>
            <person name="Lapidus A."/>
            <person name="Lindquist E."/>
            <person name="Lipzen A."/>
            <person name="Meier-Kolthoff J.P."/>
            <person name="Ohm R.A."/>
            <person name="Otillar R.P."/>
            <person name="Pangilinan J."/>
            <person name="Peng Y."/>
            <person name="Rokas A."/>
            <person name="Rosa C.A."/>
            <person name="Scheuner C."/>
            <person name="Sibirny A.A."/>
            <person name="Slot J.C."/>
            <person name="Stielow J.B."/>
            <person name="Sun H."/>
            <person name="Kurtzman C.P."/>
            <person name="Blackwell M."/>
            <person name="Grigoriev I.V."/>
            <person name="Jeffries T.W."/>
        </authorList>
    </citation>
    <scope>NUCLEOTIDE SEQUENCE [LARGE SCALE GENOMIC DNA]</scope>
    <source>
        <strain evidence="5">NRRL Y-12698</strain>
    </source>
</reference>
<dbReference type="InterPro" id="IPR035979">
    <property type="entry name" value="RBD_domain_sf"/>
</dbReference>
<evidence type="ECO:0000313" key="5">
    <source>
        <dbReference type="Proteomes" id="UP000094336"/>
    </source>
</evidence>
<dbReference type="SMART" id="SM00360">
    <property type="entry name" value="RRM"/>
    <property type="match status" value="1"/>
</dbReference>
<keyword evidence="1" id="KW-0694">RNA-binding</keyword>
<dbReference type="InterPro" id="IPR012677">
    <property type="entry name" value="Nucleotide-bd_a/b_plait_sf"/>
</dbReference>
<sequence length="127" mass="14105">MELPTISITSPTIHVSNIPSGKGEELTSTEALLSLFIPFGPIAHIQYSANQPFTKITYAELDDAREAILNMNGFRYFGKYLNVTEDQEKADLADDEQWVKGRAVWDQEEPTGPAVSTNTEEKASIEI</sequence>
<accession>A0A1E3QWD9</accession>
<organism evidence="4 5">
    <name type="scientific">Babjeviella inositovora NRRL Y-12698</name>
    <dbReference type="NCBI Taxonomy" id="984486"/>
    <lineage>
        <taxon>Eukaryota</taxon>
        <taxon>Fungi</taxon>
        <taxon>Dikarya</taxon>
        <taxon>Ascomycota</taxon>
        <taxon>Saccharomycotina</taxon>
        <taxon>Pichiomycetes</taxon>
        <taxon>Serinales incertae sedis</taxon>
        <taxon>Babjeviella</taxon>
    </lineage>
</organism>
<protein>
    <recommendedName>
        <fullName evidence="3">RRM domain-containing protein</fullName>
    </recommendedName>
</protein>
<dbReference type="SUPFAM" id="SSF54928">
    <property type="entry name" value="RNA-binding domain, RBD"/>
    <property type="match status" value="1"/>
</dbReference>
<gene>
    <name evidence="4" type="ORF">BABINDRAFT_160678</name>
</gene>
<dbReference type="GeneID" id="30146232"/>
<proteinExistence type="predicted"/>
<dbReference type="Proteomes" id="UP000094336">
    <property type="component" value="Unassembled WGS sequence"/>
</dbReference>
<evidence type="ECO:0000256" key="1">
    <source>
        <dbReference type="PROSITE-ProRule" id="PRU00176"/>
    </source>
</evidence>